<gene>
    <name evidence="1" type="ORF">H5S09_03085</name>
</gene>
<dbReference type="InterPro" id="IPR003789">
    <property type="entry name" value="Asn/Gln_tRNA_amidoTrase-B-like"/>
</dbReference>
<dbReference type="PANTHER" id="PTHR28055:SF1">
    <property type="entry name" value="ALTERED INHERITANCE OF MITOCHONDRIA PROTEIN 41, MITOCHONDRIAL"/>
    <property type="match status" value="1"/>
</dbReference>
<dbReference type="AlphaFoldDB" id="A0A7W3UK12"/>
<protein>
    <submittedName>
        <fullName evidence="1">GatB/YqeY domain-containing protein</fullName>
    </submittedName>
</protein>
<name>A0A7W3UK12_9LACO</name>
<dbReference type="InterPro" id="IPR042184">
    <property type="entry name" value="YqeY/Aim41_N"/>
</dbReference>
<dbReference type="Pfam" id="PF09424">
    <property type="entry name" value="YqeY"/>
    <property type="match status" value="1"/>
</dbReference>
<evidence type="ECO:0000313" key="1">
    <source>
        <dbReference type="EMBL" id="MBB1096936.1"/>
    </source>
</evidence>
<dbReference type="RefSeq" id="WP_182595612.1">
    <property type="nucleotide sequence ID" value="NZ_JACIVA010000038.1"/>
</dbReference>
<dbReference type="InterPro" id="IPR023168">
    <property type="entry name" value="GatB_Yqey_C_2"/>
</dbReference>
<dbReference type="Gene3D" id="1.10.10.410">
    <property type="match status" value="1"/>
</dbReference>
<dbReference type="GO" id="GO:0016884">
    <property type="term" value="F:carbon-nitrogen ligase activity, with glutamine as amido-N-donor"/>
    <property type="evidence" value="ECO:0007669"/>
    <property type="project" value="InterPro"/>
</dbReference>
<evidence type="ECO:0000313" key="2">
    <source>
        <dbReference type="Proteomes" id="UP000517106"/>
    </source>
</evidence>
<dbReference type="Proteomes" id="UP000517106">
    <property type="component" value="Unassembled WGS sequence"/>
</dbReference>
<keyword evidence="2" id="KW-1185">Reference proteome</keyword>
<comment type="caution">
    <text evidence="1">The sequence shown here is derived from an EMBL/GenBank/DDBJ whole genome shotgun (WGS) entry which is preliminary data.</text>
</comment>
<dbReference type="PANTHER" id="PTHR28055">
    <property type="entry name" value="ALTERED INHERITANCE OF MITOCHONDRIA PROTEIN 41, MITOCHONDRIAL"/>
    <property type="match status" value="1"/>
</dbReference>
<proteinExistence type="predicted"/>
<reference evidence="1 2" key="1">
    <citation type="submission" date="2020-07" db="EMBL/GenBank/DDBJ databases">
        <title>Description of Limosilactobacillus balticus sp. nov., Limosilactobacillus agrestis sp. nov., Limosilactobacillus albertensis sp. nov., Limosilactobacillus rudii sp. nov., Limosilactobacillus fastidiosus sp. nov., five novel Limosilactobacillus species isolated from the vertebrate gastrointestinal tract, and proposal of 6 subspecies of Limosilactobacillus reuteri adapted to the gastrointestinal tract of specific vertebrate hosts.</title>
        <authorList>
            <person name="Li F."/>
            <person name="Cheng C."/>
            <person name="Zheng J."/>
            <person name="Quevedo R.M."/>
            <person name="Li J."/>
            <person name="Roos S."/>
            <person name="Gaenzle M.G."/>
            <person name="Walter J."/>
        </authorList>
    </citation>
    <scope>NUCLEOTIDE SEQUENCE [LARGE SCALE GENOMIC DNA]</scope>
    <source>
        <strain evidence="1 2">STM2_1</strain>
    </source>
</reference>
<dbReference type="EMBL" id="JACIVA010000038">
    <property type="protein sequence ID" value="MBB1096936.1"/>
    <property type="molecule type" value="Genomic_DNA"/>
</dbReference>
<dbReference type="SUPFAM" id="SSF89095">
    <property type="entry name" value="GatB/YqeY motif"/>
    <property type="match status" value="1"/>
</dbReference>
<sequence length="148" mass="16597">MSLLQQLTADMVTAMKERDKETLNVVRMLKAAVQNEQIELGHDLNSDEEVAVMAREYKQRKESLAEFENAGRDDLVEQAKKELTIVEKYMPQQLSKDDVEKIVSEVIDTLGVDSMKGFGQVMGAVMPKVKGQADGKLVNQVVKEQLSK</sequence>
<dbReference type="InterPro" id="IPR019004">
    <property type="entry name" value="YqeY/Aim41"/>
</dbReference>
<accession>A0A7W3UK12</accession>
<organism evidence="1 2">
    <name type="scientific">Limosilactobacillus rudii</name>
    <dbReference type="NCBI Taxonomy" id="2759755"/>
    <lineage>
        <taxon>Bacteria</taxon>
        <taxon>Bacillati</taxon>
        <taxon>Bacillota</taxon>
        <taxon>Bacilli</taxon>
        <taxon>Lactobacillales</taxon>
        <taxon>Lactobacillaceae</taxon>
        <taxon>Limosilactobacillus</taxon>
    </lineage>
</organism>
<dbReference type="Gene3D" id="1.10.1510.10">
    <property type="entry name" value="Uncharacterised protein YqeY/AIM41 PF09424, N-terminal domain"/>
    <property type="match status" value="1"/>
</dbReference>